<dbReference type="PANTHER" id="PTHR42920">
    <property type="entry name" value="OS03G0707200 PROTEIN-RELATED"/>
    <property type="match status" value="1"/>
</dbReference>
<feature type="transmembrane region" description="Helical" evidence="6">
    <location>
        <begin position="167"/>
        <end position="185"/>
    </location>
</feature>
<gene>
    <name evidence="8" type="ORF">MNBD_ACTINO01-870</name>
</gene>
<dbReference type="GO" id="GO:0005886">
    <property type="term" value="C:plasma membrane"/>
    <property type="evidence" value="ECO:0007669"/>
    <property type="project" value="UniProtKB-SubCell"/>
</dbReference>
<feature type="transmembrane region" description="Helical" evidence="6">
    <location>
        <begin position="78"/>
        <end position="96"/>
    </location>
</feature>
<feature type="transmembrane region" description="Helical" evidence="6">
    <location>
        <begin position="48"/>
        <end position="66"/>
    </location>
</feature>
<evidence type="ECO:0000256" key="3">
    <source>
        <dbReference type="ARBA" id="ARBA00022692"/>
    </source>
</evidence>
<feature type="transmembrane region" description="Helical" evidence="6">
    <location>
        <begin position="191"/>
        <end position="211"/>
    </location>
</feature>
<organism evidence="8">
    <name type="scientific">hydrothermal vent metagenome</name>
    <dbReference type="NCBI Taxonomy" id="652676"/>
    <lineage>
        <taxon>unclassified sequences</taxon>
        <taxon>metagenomes</taxon>
        <taxon>ecological metagenomes</taxon>
    </lineage>
</organism>
<keyword evidence="5 6" id="KW-0472">Membrane</keyword>
<keyword evidence="4 6" id="KW-1133">Transmembrane helix</keyword>
<reference evidence="8" key="1">
    <citation type="submission" date="2018-06" db="EMBL/GenBank/DDBJ databases">
        <authorList>
            <person name="Zhirakovskaya E."/>
        </authorList>
    </citation>
    <scope>NUCLEOTIDE SEQUENCE</scope>
</reference>
<dbReference type="EMBL" id="UOEI01000615">
    <property type="protein sequence ID" value="VAW08593.1"/>
    <property type="molecule type" value="Genomic_DNA"/>
</dbReference>
<feature type="transmembrane region" description="Helical" evidence="6">
    <location>
        <begin position="20"/>
        <end position="41"/>
    </location>
</feature>
<evidence type="ECO:0000256" key="1">
    <source>
        <dbReference type="ARBA" id="ARBA00004651"/>
    </source>
</evidence>
<comment type="subcellular location">
    <subcellularLocation>
        <location evidence="1">Cell membrane</location>
        <topology evidence="1">Multi-pass membrane protein</topology>
    </subcellularLocation>
</comment>
<evidence type="ECO:0000256" key="6">
    <source>
        <dbReference type="SAM" id="Phobius"/>
    </source>
</evidence>
<dbReference type="Pfam" id="PF00892">
    <property type="entry name" value="EamA"/>
    <property type="match status" value="1"/>
</dbReference>
<feature type="transmembrane region" description="Helical" evidence="6">
    <location>
        <begin position="135"/>
        <end position="155"/>
    </location>
</feature>
<feature type="transmembrane region" description="Helical" evidence="6">
    <location>
        <begin position="103"/>
        <end position="123"/>
    </location>
</feature>
<dbReference type="SUPFAM" id="SSF103481">
    <property type="entry name" value="Multidrug resistance efflux transporter EmrE"/>
    <property type="match status" value="2"/>
</dbReference>
<feature type="non-terminal residue" evidence="8">
    <location>
        <position position="1"/>
    </location>
</feature>
<evidence type="ECO:0000256" key="2">
    <source>
        <dbReference type="ARBA" id="ARBA00022475"/>
    </source>
</evidence>
<dbReference type="InterPro" id="IPR000620">
    <property type="entry name" value="EamA_dom"/>
</dbReference>
<evidence type="ECO:0000256" key="5">
    <source>
        <dbReference type="ARBA" id="ARBA00023136"/>
    </source>
</evidence>
<dbReference type="InterPro" id="IPR037185">
    <property type="entry name" value="EmrE-like"/>
</dbReference>
<name>A0A3B0SX92_9ZZZZ</name>
<evidence type="ECO:0000256" key="4">
    <source>
        <dbReference type="ARBA" id="ARBA00022989"/>
    </source>
</evidence>
<keyword evidence="2" id="KW-1003">Cell membrane</keyword>
<evidence type="ECO:0000313" key="8">
    <source>
        <dbReference type="EMBL" id="VAW08593.1"/>
    </source>
</evidence>
<keyword evidence="3 6" id="KW-0812">Transmembrane</keyword>
<accession>A0A3B0SX92</accession>
<evidence type="ECO:0000259" key="7">
    <source>
        <dbReference type="Pfam" id="PF00892"/>
    </source>
</evidence>
<dbReference type="AlphaFoldDB" id="A0A3B0SX92"/>
<dbReference type="PANTHER" id="PTHR42920:SF5">
    <property type="entry name" value="EAMA DOMAIN-CONTAINING PROTEIN"/>
    <property type="match status" value="1"/>
</dbReference>
<sequence length="228" mass="23185">AGVVLFLGYATQTVGLGSTSATNSGLITGLYVVFTPLLAAVARRTSPAVTTIAGASLSVVGLAALTLTDNLTFAAGDLWTLACALAFAVHIVLLARLAPRHEVIPFTAVQLVIVAVAGLGLSVTLEGAPLPPVSVWPTLIATGLLVTGGAFLIQVWAQTIIGPSRTAIVLALEPLFAVATAALLLNERLGARGWIGAVFIIAGTYVVLVFAPPEDTDIATAEAISEAH</sequence>
<proteinExistence type="predicted"/>
<dbReference type="InterPro" id="IPR051258">
    <property type="entry name" value="Diverse_Substrate_Transporter"/>
</dbReference>
<protein>
    <submittedName>
        <fullName evidence="8">Permease of the drug/metabolite transporter (DMT) superfamily</fullName>
    </submittedName>
</protein>
<feature type="domain" description="EamA" evidence="7">
    <location>
        <begin position="75"/>
        <end position="208"/>
    </location>
</feature>